<dbReference type="InterPro" id="IPR007211">
    <property type="entry name" value="DUF378"/>
</dbReference>
<comment type="caution">
    <text evidence="2">The sequence shown here is derived from an EMBL/GenBank/DDBJ whole genome shotgun (WGS) entry which is preliminary data.</text>
</comment>
<accession>A0ABW4SI95</accession>
<feature type="transmembrane region" description="Helical" evidence="1">
    <location>
        <begin position="7"/>
        <end position="27"/>
    </location>
</feature>
<feature type="transmembrane region" description="Helical" evidence="1">
    <location>
        <begin position="39"/>
        <end position="61"/>
    </location>
</feature>
<evidence type="ECO:0000313" key="2">
    <source>
        <dbReference type="EMBL" id="MFD1929272.1"/>
    </source>
</evidence>
<keyword evidence="1" id="KW-0812">Transmembrane</keyword>
<name>A0ABW4SI95_9BACL</name>
<keyword evidence="1" id="KW-0472">Membrane</keyword>
<dbReference type="Proteomes" id="UP001597218">
    <property type="component" value="Unassembled WGS sequence"/>
</dbReference>
<proteinExistence type="predicted"/>
<evidence type="ECO:0000256" key="1">
    <source>
        <dbReference type="SAM" id="Phobius"/>
    </source>
</evidence>
<evidence type="ECO:0000313" key="3">
    <source>
        <dbReference type="Proteomes" id="UP001597218"/>
    </source>
</evidence>
<gene>
    <name evidence="2" type="ORF">ACFSFY_14615</name>
</gene>
<dbReference type="EMBL" id="JBHUGI010000034">
    <property type="protein sequence ID" value="MFD1929272.1"/>
    <property type="molecule type" value="Genomic_DNA"/>
</dbReference>
<protein>
    <submittedName>
        <fullName evidence="2">DUF378 domain-containing protein</fullName>
    </submittedName>
</protein>
<keyword evidence="3" id="KW-1185">Reference proteome</keyword>
<keyword evidence="1" id="KW-1133">Transmembrane helix</keyword>
<dbReference type="Pfam" id="PF04070">
    <property type="entry name" value="DUF378"/>
    <property type="match status" value="1"/>
</dbReference>
<dbReference type="PANTHER" id="PTHR37304:SF1">
    <property type="entry name" value="MEMBRANE PROTEIN"/>
    <property type="match status" value="1"/>
</dbReference>
<organism evidence="2 3">
    <name type="scientific">Sporosarcina siberiensis</name>
    <dbReference type="NCBI Taxonomy" id="1365606"/>
    <lineage>
        <taxon>Bacteria</taxon>
        <taxon>Bacillati</taxon>
        <taxon>Bacillota</taxon>
        <taxon>Bacilli</taxon>
        <taxon>Bacillales</taxon>
        <taxon>Caryophanaceae</taxon>
        <taxon>Sporosarcina</taxon>
    </lineage>
</organism>
<reference evidence="3" key="1">
    <citation type="journal article" date="2019" name="Int. J. Syst. Evol. Microbiol.">
        <title>The Global Catalogue of Microorganisms (GCM) 10K type strain sequencing project: providing services to taxonomists for standard genome sequencing and annotation.</title>
        <authorList>
            <consortium name="The Broad Institute Genomics Platform"/>
            <consortium name="The Broad Institute Genome Sequencing Center for Infectious Disease"/>
            <person name="Wu L."/>
            <person name="Ma J."/>
        </authorList>
    </citation>
    <scope>NUCLEOTIDE SEQUENCE [LARGE SCALE GENOMIC DNA]</scope>
    <source>
        <strain evidence="3">CGMCC 4.7177</strain>
    </source>
</reference>
<sequence length="124" mass="13944">MRTIQRIALALVIIGAINWGLIALFQFDLVATLFGGQGALLSRAVYGLVGLSGIVCLGLLFSPMEDVDEVVVDRTERGRLNKLNYDTEFGEETGFVKRPTEFKKLDEHRIQKAQKDYNNKNKKK</sequence>
<dbReference type="RefSeq" id="WP_381539273.1">
    <property type="nucleotide sequence ID" value="NZ_JBHUGI010000034.1"/>
</dbReference>
<dbReference type="PANTHER" id="PTHR37304">
    <property type="entry name" value="MEMBRANE PROTEIN-RELATED"/>
    <property type="match status" value="1"/>
</dbReference>